<keyword evidence="2" id="KW-1185">Reference proteome</keyword>
<dbReference type="Proteomes" id="UP000188320">
    <property type="component" value="Unassembled WGS sequence"/>
</dbReference>
<gene>
    <name evidence="1" type="ORF">AX774_g7534</name>
</gene>
<evidence type="ECO:0000313" key="2">
    <source>
        <dbReference type="Proteomes" id="UP000188320"/>
    </source>
</evidence>
<accession>A0A1R1PDS8</accession>
<reference evidence="2" key="1">
    <citation type="submission" date="2017-01" db="EMBL/GenBank/DDBJ databases">
        <authorList>
            <person name="Wang Y."/>
            <person name="White M."/>
            <person name="Kvist S."/>
            <person name="Moncalvo J.-M."/>
        </authorList>
    </citation>
    <scope>NUCLEOTIDE SEQUENCE [LARGE SCALE GENOMIC DNA]</scope>
    <source>
        <strain evidence="2">COL-18-3</strain>
    </source>
</reference>
<dbReference type="AlphaFoldDB" id="A0A1R1PDS8"/>
<protein>
    <submittedName>
        <fullName evidence="1">Uncharacterized protein</fullName>
    </submittedName>
</protein>
<name>A0A1R1PDS8_ZANCU</name>
<proteinExistence type="predicted"/>
<sequence length="231" mass="26841">MNSENNSNSLFNKLPVSILSKAFVLAQNPQLSLLNKNMHYASQQVDTISKYIVKYTLSNTETSLEYNISTVLENYTRINMNETIGILVFRKIKKIDYEIALEMAIKYKWKNVLNKLLRMYVAIDRNTSTVVYKDTLFMNEGEYLDIDIGNMFSEENEFQRDFTNINISENLYARPVITTHSSLQKLLIKINREFEKDDVEALIDSWDSKIEIPTEFTGSVVTDVKFIDILN</sequence>
<comment type="caution">
    <text evidence="1">The sequence shown here is derived from an EMBL/GenBank/DDBJ whole genome shotgun (WGS) entry which is preliminary data.</text>
</comment>
<dbReference type="EMBL" id="LSSK01001682">
    <property type="protein sequence ID" value="OMH79063.1"/>
    <property type="molecule type" value="Genomic_DNA"/>
</dbReference>
<evidence type="ECO:0000313" key="1">
    <source>
        <dbReference type="EMBL" id="OMH79063.1"/>
    </source>
</evidence>
<organism evidence="1 2">
    <name type="scientific">Zancudomyces culisetae</name>
    <name type="common">Gut fungus</name>
    <name type="synonym">Smittium culisetae</name>
    <dbReference type="NCBI Taxonomy" id="1213189"/>
    <lineage>
        <taxon>Eukaryota</taxon>
        <taxon>Fungi</taxon>
        <taxon>Fungi incertae sedis</taxon>
        <taxon>Zoopagomycota</taxon>
        <taxon>Kickxellomycotina</taxon>
        <taxon>Harpellomycetes</taxon>
        <taxon>Harpellales</taxon>
        <taxon>Legeriomycetaceae</taxon>
        <taxon>Zancudomyces</taxon>
    </lineage>
</organism>